<dbReference type="RefSeq" id="WP_378267613.1">
    <property type="nucleotide sequence ID" value="NZ_JBHUKR010000011.1"/>
</dbReference>
<reference evidence="2" key="1">
    <citation type="journal article" date="2019" name="Int. J. Syst. Evol. Microbiol.">
        <title>The Global Catalogue of Microorganisms (GCM) 10K type strain sequencing project: providing services to taxonomists for standard genome sequencing and annotation.</title>
        <authorList>
            <consortium name="The Broad Institute Genomics Platform"/>
            <consortium name="The Broad Institute Genome Sequencing Center for Infectious Disease"/>
            <person name="Wu L."/>
            <person name="Ma J."/>
        </authorList>
    </citation>
    <scope>NUCLEOTIDE SEQUENCE [LARGE SCALE GENOMIC DNA]</scope>
    <source>
        <strain evidence="2">CGMCC 4.7645</strain>
    </source>
</reference>
<name>A0ABW5FYP4_9PSEU</name>
<dbReference type="Proteomes" id="UP001597417">
    <property type="component" value="Unassembled WGS sequence"/>
</dbReference>
<organism evidence="1 2">
    <name type="scientific">Amycolatopsis pigmentata</name>
    <dbReference type="NCBI Taxonomy" id="450801"/>
    <lineage>
        <taxon>Bacteria</taxon>
        <taxon>Bacillati</taxon>
        <taxon>Actinomycetota</taxon>
        <taxon>Actinomycetes</taxon>
        <taxon>Pseudonocardiales</taxon>
        <taxon>Pseudonocardiaceae</taxon>
        <taxon>Amycolatopsis</taxon>
    </lineage>
</organism>
<sequence>MTDSPPARPTTWRHRHHRLLLATAFLATALVFGTGGVLIGRQFGVHVITLKPTEDAVCRDWPWPANDGDGQAVRPAVHPQAPDHSPTIELIAGKATDGKFATWARITNAAFGDRVWLDVSTDSARSWTQCGPFPVTTSTGTSRAHETGPNMLFRACGDVPTPAPNARGEMCTNW</sequence>
<comment type="caution">
    <text evidence="1">The sequence shown here is derived from an EMBL/GenBank/DDBJ whole genome shotgun (WGS) entry which is preliminary data.</text>
</comment>
<gene>
    <name evidence="1" type="ORF">ACFSXZ_22145</name>
</gene>
<evidence type="ECO:0008006" key="3">
    <source>
        <dbReference type="Google" id="ProtNLM"/>
    </source>
</evidence>
<protein>
    <recommendedName>
        <fullName evidence="3">Secreted protein</fullName>
    </recommendedName>
</protein>
<evidence type="ECO:0000313" key="2">
    <source>
        <dbReference type="Proteomes" id="UP001597417"/>
    </source>
</evidence>
<keyword evidence="2" id="KW-1185">Reference proteome</keyword>
<dbReference type="EMBL" id="JBHUKR010000011">
    <property type="protein sequence ID" value="MFD2419036.1"/>
    <property type="molecule type" value="Genomic_DNA"/>
</dbReference>
<accession>A0ABW5FYP4</accession>
<evidence type="ECO:0000313" key="1">
    <source>
        <dbReference type="EMBL" id="MFD2419036.1"/>
    </source>
</evidence>
<proteinExistence type="predicted"/>